<name>A0A381PEY7_9ZZZZ</name>
<dbReference type="NCBIfam" id="TIGR01189">
    <property type="entry name" value="ccmA"/>
    <property type="match status" value="1"/>
</dbReference>
<proteinExistence type="predicted"/>
<dbReference type="InterPro" id="IPR051782">
    <property type="entry name" value="ABC_Transporter_VariousFunc"/>
</dbReference>
<accession>A0A381PEY7</accession>
<dbReference type="SMART" id="SM00382">
    <property type="entry name" value="AAA"/>
    <property type="match status" value="1"/>
</dbReference>
<dbReference type="GO" id="GO:0022857">
    <property type="term" value="F:transmembrane transporter activity"/>
    <property type="evidence" value="ECO:0007669"/>
    <property type="project" value="InterPro"/>
</dbReference>
<dbReference type="Pfam" id="PF00005">
    <property type="entry name" value="ABC_tran"/>
    <property type="match status" value="1"/>
</dbReference>
<dbReference type="GO" id="GO:0017004">
    <property type="term" value="P:cytochrome complex assembly"/>
    <property type="evidence" value="ECO:0007669"/>
    <property type="project" value="UniProtKB-KW"/>
</dbReference>
<keyword evidence="1" id="KW-0813">Transport</keyword>
<dbReference type="PROSITE" id="PS00211">
    <property type="entry name" value="ABC_TRANSPORTER_1"/>
    <property type="match status" value="1"/>
</dbReference>
<evidence type="ECO:0000256" key="4">
    <source>
        <dbReference type="ARBA" id="ARBA00022840"/>
    </source>
</evidence>
<dbReference type="InterPro" id="IPR003593">
    <property type="entry name" value="AAA+_ATPase"/>
</dbReference>
<gene>
    <name evidence="6" type="ORF">METZ01_LOCUS16907</name>
</gene>
<dbReference type="EMBL" id="UINC01000928">
    <property type="protein sequence ID" value="SUZ64053.1"/>
    <property type="molecule type" value="Genomic_DNA"/>
</dbReference>
<dbReference type="GO" id="GO:0005524">
    <property type="term" value="F:ATP binding"/>
    <property type="evidence" value="ECO:0007669"/>
    <property type="project" value="UniProtKB-KW"/>
</dbReference>
<keyword evidence="2" id="KW-0547">Nucleotide-binding</keyword>
<protein>
    <recommendedName>
        <fullName evidence="5">ABC transporter domain-containing protein</fullName>
    </recommendedName>
</protein>
<dbReference type="AlphaFoldDB" id="A0A381PEY7"/>
<evidence type="ECO:0000256" key="2">
    <source>
        <dbReference type="ARBA" id="ARBA00022741"/>
    </source>
</evidence>
<dbReference type="InterPro" id="IPR003439">
    <property type="entry name" value="ABC_transporter-like_ATP-bd"/>
</dbReference>
<dbReference type="PANTHER" id="PTHR42939">
    <property type="entry name" value="ABC TRANSPORTER ATP-BINDING PROTEIN ALBC-RELATED"/>
    <property type="match status" value="1"/>
</dbReference>
<keyword evidence="4" id="KW-0067">ATP-binding</keyword>
<evidence type="ECO:0000259" key="5">
    <source>
        <dbReference type="PROSITE" id="PS50893"/>
    </source>
</evidence>
<keyword evidence="3" id="KW-0201">Cytochrome c-type biogenesis</keyword>
<dbReference type="InterPro" id="IPR005895">
    <property type="entry name" value="ABC_transptr_haem_export_CcmA"/>
</dbReference>
<dbReference type="SUPFAM" id="SSF52540">
    <property type="entry name" value="P-loop containing nucleoside triphosphate hydrolases"/>
    <property type="match status" value="1"/>
</dbReference>
<dbReference type="Gene3D" id="3.40.50.300">
    <property type="entry name" value="P-loop containing nucleotide triphosphate hydrolases"/>
    <property type="match status" value="1"/>
</dbReference>
<evidence type="ECO:0000313" key="6">
    <source>
        <dbReference type="EMBL" id="SUZ64053.1"/>
    </source>
</evidence>
<dbReference type="InterPro" id="IPR027417">
    <property type="entry name" value="P-loop_NTPase"/>
</dbReference>
<organism evidence="6">
    <name type="scientific">marine metagenome</name>
    <dbReference type="NCBI Taxonomy" id="408172"/>
    <lineage>
        <taxon>unclassified sequences</taxon>
        <taxon>metagenomes</taxon>
        <taxon>ecological metagenomes</taxon>
    </lineage>
</organism>
<sequence length="217" mass="23519">MSTVVDFHKVVAVAGGFPVLAGLDIEIAPGEIVHLRGSNGVGKTSFLRACAGLIPIRAGEANVLGFDMRVDRRAPRRYIGLLGHENHLYTDLWVREHLEFRASVVGASEGDVGAALRRVGLSERLWSVPIERLSAGQRRRVAIASVLISRPQLWLLDEPHAALDSEGREFLDEILIDAASSGATVVFASHERDVLKSVASREVTLRGGRLWEDSGAA</sequence>
<dbReference type="CDD" id="cd03230">
    <property type="entry name" value="ABC_DR_subfamily_A"/>
    <property type="match status" value="1"/>
</dbReference>
<dbReference type="InterPro" id="IPR017871">
    <property type="entry name" value="ABC_transporter-like_CS"/>
</dbReference>
<evidence type="ECO:0000256" key="3">
    <source>
        <dbReference type="ARBA" id="ARBA00022748"/>
    </source>
</evidence>
<feature type="domain" description="ABC transporter" evidence="5">
    <location>
        <begin position="5"/>
        <end position="217"/>
    </location>
</feature>
<dbReference type="GO" id="GO:0016887">
    <property type="term" value="F:ATP hydrolysis activity"/>
    <property type="evidence" value="ECO:0007669"/>
    <property type="project" value="InterPro"/>
</dbReference>
<dbReference type="PROSITE" id="PS50893">
    <property type="entry name" value="ABC_TRANSPORTER_2"/>
    <property type="match status" value="1"/>
</dbReference>
<reference evidence="6" key="1">
    <citation type="submission" date="2018-05" db="EMBL/GenBank/DDBJ databases">
        <authorList>
            <person name="Lanie J.A."/>
            <person name="Ng W.-L."/>
            <person name="Kazmierczak K.M."/>
            <person name="Andrzejewski T.M."/>
            <person name="Davidsen T.M."/>
            <person name="Wayne K.J."/>
            <person name="Tettelin H."/>
            <person name="Glass J.I."/>
            <person name="Rusch D."/>
            <person name="Podicherti R."/>
            <person name="Tsui H.-C.T."/>
            <person name="Winkler M.E."/>
        </authorList>
    </citation>
    <scope>NUCLEOTIDE SEQUENCE</scope>
</reference>
<dbReference type="PANTHER" id="PTHR42939:SF1">
    <property type="entry name" value="ABC TRANSPORTER ATP-BINDING PROTEIN ALBC-RELATED"/>
    <property type="match status" value="1"/>
</dbReference>
<evidence type="ECO:0000256" key="1">
    <source>
        <dbReference type="ARBA" id="ARBA00022448"/>
    </source>
</evidence>